<organism evidence="1">
    <name type="scientific">Cryptococcus bacillisporus CA1280</name>
    <dbReference type="NCBI Taxonomy" id="1296109"/>
    <lineage>
        <taxon>Eukaryota</taxon>
        <taxon>Fungi</taxon>
        <taxon>Dikarya</taxon>
        <taxon>Basidiomycota</taxon>
        <taxon>Agaricomycotina</taxon>
        <taxon>Tremellomycetes</taxon>
        <taxon>Tremellales</taxon>
        <taxon>Cryptococcaceae</taxon>
        <taxon>Cryptococcus</taxon>
        <taxon>Cryptococcus gattii species complex</taxon>
    </lineage>
</organism>
<name>A0A0D0UDU0_CRYGA</name>
<gene>
    <name evidence="1" type="ORF">I312_04530</name>
</gene>
<dbReference type="EMBL" id="KN847984">
    <property type="protein sequence ID" value="KIR46473.1"/>
    <property type="molecule type" value="Genomic_DNA"/>
</dbReference>
<sequence length="33" mass="3732">MSLVTVTPKRLCWQVNMSSSRSLFVSKSKSWAS</sequence>
<accession>A0A0D0UDU0</accession>
<reference evidence="1" key="1">
    <citation type="submission" date="2015-01" db="EMBL/GenBank/DDBJ databases">
        <title>The Genome Sequence of Cryptococcus gattii CA1280.</title>
        <authorList>
            <consortium name="The Broad Institute Genomics Platform"/>
            <person name="Cuomo C."/>
            <person name="Litvintseva A."/>
            <person name="Chen Y."/>
            <person name="Heitman J."/>
            <person name="Sun S."/>
            <person name="Springer D."/>
            <person name="Dromer F."/>
            <person name="Young S."/>
            <person name="Zeng Q."/>
            <person name="Gargeya S."/>
            <person name="Abouelleil A."/>
            <person name="Alvarado L."/>
            <person name="Chapman S.B."/>
            <person name="Gainer-Dewar J."/>
            <person name="Goldberg J."/>
            <person name="Griggs A."/>
            <person name="Gujja S."/>
            <person name="Hansen M."/>
            <person name="Howarth C."/>
            <person name="Imamovic A."/>
            <person name="Larimer J."/>
            <person name="Murphy C."/>
            <person name="Naylor J."/>
            <person name="Pearson M."/>
            <person name="Priest M."/>
            <person name="Roberts A."/>
            <person name="Saif S."/>
            <person name="Shea T."/>
            <person name="Sykes S."/>
            <person name="Wortman J."/>
            <person name="Nusbaum C."/>
            <person name="Birren B."/>
        </authorList>
    </citation>
    <scope>NUCLEOTIDE SEQUENCE [LARGE SCALE GENOMIC DNA]</scope>
    <source>
        <strain evidence="1">CA1280</strain>
    </source>
</reference>
<dbReference type="AlphaFoldDB" id="A0A0D0UDU0"/>
<protein>
    <submittedName>
        <fullName evidence="1">Uncharacterized protein</fullName>
    </submittedName>
</protein>
<dbReference type="HOGENOM" id="CLU_3384726_0_0_1"/>
<proteinExistence type="predicted"/>
<evidence type="ECO:0000313" key="1">
    <source>
        <dbReference type="EMBL" id="KIR46473.1"/>
    </source>
</evidence>